<dbReference type="Gene3D" id="1.50.10.20">
    <property type="match status" value="1"/>
</dbReference>
<organism evidence="1 2">
    <name type="scientific">Kriegella aquimaris</name>
    <dbReference type="NCBI Taxonomy" id="192904"/>
    <lineage>
        <taxon>Bacteria</taxon>
        <taxon>Pseudomonadati</taxon>
        <taxon>Bacteroidota</taxon>
        <taxon>Flavobacteriia</taxon>
        <taxon>Flavobacteriales</taxon>
        <taxon>Flavobacteriaceae</taxon>
        <taxon>Kriegella</taxon>
    </lineage>
</organism>
<dbReference type="Pfam" id="PF09492">
    <property type="entry name" value="Pec_lyase"/>
    <property type="match status" value="1"/>
</dbReference>
<proteinExistence type="predicted"/>
<name>A0A1G9SLJ5_9FLAO</name>
<evidence type="ECO:0000313" key="2">
    <source>
        <dbReference type="Proteomes" id="UP000199440"/>
    </source>
</evidence>
<dbReference type="RefSeq" id="WP_218129571.1">
    <property type="nucleotide sequence ID" value="NZ_FNGV01000008.1"/>
</dbReference>
<dbReference type="InterPro" id="IPR012669">
    <property type="entry name" value="Pectate_lyase"/>
</dbReference>
<evidence type="ECO:0000313" key="1">
    <source>
        <dbReference type="EMBL" id="SDM36177.1"/>
    </source>
</evidence>
<sequence length="384" mass="43409">MLKKDSILPLRNKSMKLVTLILITVLTLATTLGFAQDESAEYLGKRWTSIANKMPSEWYGSNEAKLVAENVLLSQKAIGGWEKNKDFHHRFSESDKANYSSNKNKIGATFDNGATITELKFLAKVYAKIKDDRYKQAFTKGLDYIFAAQYANGGWPQFFPVREGSVAYSGHITYNDYAMVNIMKFLKEIGSDNTAYASLHLSTDTKAKAKKAFDKGIQCFLDTQIIYKGKPAVWCAQHDSITLAPAKARSYELPSFSGSESVGIVQMLMDIANPSKEIVAAVNGAVQWFENNRIEGIKIETETQKDGKKNRIVVEDENARTLWGRFYDLETSTIYFCSRDGIKRNSLAEISDDRRNGYSWYTNSPEKVLKRYPEWLAENKQSTN</sequence>
<dbReference type="NCBIfam" id="TIGR02474">
    <property type="entry name" value="pec_lyase"/>
    <property type="match status" value="1"/>
</dbReference>
<dbReference type="STRING" id="192904.SAMN04488514_10813"/>
<dbReference type="SUPFAM" id="SSF81853">
    <property type="entry name" value="Family 10 polysaccharide lyase"/>
    <property type="match status" value="1"/>
</dbReference>
<gene>
    <name evidence="1" type="ORF">SAMN04488514_10813</name>
</gene>
<protein>
    <submittedName>
        <fullName evidence="1">Pectate lyase, PelA/Pel-15E family</fullName>
    </submittedName>
</protein>
<dbReference type="AlphaFoldDB" id="A0A1G9SLJ5"/>
<dbReference type="Proteomes" id="UP000199440">
    <property type="component" value="Unassembled WGS sequence"/>
</dbReference>
<reference evidence="1 2" key="1">
    <citation type="submission" date="2016-10" db="EMBL/GenBank/DDBJ databases">
        <authorList>
            <person name="de Groot N.N."/>
        </authorList>
    </citation>
    <scope>NUCLEOTIDE SEQUENCE [LARGE SCALE GENOMIC DNA]</scope>
    <source>
        <strain evidence="1 2">DSM 19886</strain>
    </source>
</reference>
<dbReference type="EMBL" id="FNGV01000008">
    <property type="protein sequence ID" value="SDM36177.1"/>
    <property type="molecule type" value="Genomic_DNA"/>
</dbReference>
<keyword evidence="2" id="KW-1185">Reference proteome</keyword>
<accession>A0A1G9SLJ5</accession>
<dbReference type="GO" id="GO:0016829">
    <property type="term" value="F:lyase activity"/>
    <property type="evidence" value="ECO:0007669"/>
    <property type="project" value="UniProtKB-KW"/>
</dbReference>
<keyword evidence="1" id="KW-0456">Lyase</keyword>